<keyword evidence="1" id="KW-1133">Transmembrane helix</keyword>
<keyword evidence="3" id="KW-1185">Reference proteome</keyword>
<dbReference type="Proteomes" id="UP000515856">
    <property type="component" value="Chromosome"/>
</dbReference>
<dbReference type="RefSeq" id="WP_117453967.1">
    <property type="nucleotide sequence ID" value="NZ_CP060636.1"/>
</dbReference>
<dbReference type="AlphaFoldDB" id="A0A7G9GPT4"/>
<dbReference type="EMBL" id="CP060636">
    <property type="protein sequence ID" value="QNM12816.1"/>
    <property type="molecule type" value="Genomic_DNA"/>
</dbReference>
<organism evidence="2 3">
    <name type="scientific">[Eubacterium] hominis</name>
    <dbReference type="NCBI Taxonomy" id="2764325"/>
    <lineage>
        <taxon>Bacteria</taxon>
        <taxon>Bacillati</taxon>
        <taxon>Bacillota</taxon>
        <taxon>Erysipelotrichia</taxon>
        <taxon>Erysipelotrichales</taxon>
        <taxon>Erysipelotrichaceae</taxon>
        <taxon>Amedibacillus</taxon>
    </lineage>
</organism>
<protein>
    <submittedName>
        <fullName evidence="2">Uncharacterized protein</fullName>
    </submittedName>
</protein>
<name>A0A7G9GPT4_9FIRM</name>
<feature type="transmembrane region" description="Helical" evidence="1">
    <location>
        <begin position="20"/>
        <end position="40"/>
    </location>
</feature>
<keyword evidence="1" id="KW-0472">Membrane</keyword>
<evidence type="ECO:0000256" key="1">
    <source>
        <dbReference type="SAM" id="Phobius"/>
    </source>
</evidence>
<reference evidence="2 3" key="1">
    <citation type="submission" date="2020-08" db="EMBL/GenBank/DDBJ databases">
        <authorList>
            <person name="Liu C."/>
            <person name="Sun Q."/>
        </authorList>
    </citation>
    <scope>NUCLEOTIDE SEQUENCE [LARGE SCALE GENOMIC DNA]</scope>
    <source>
        <strain evidence="2 3">NSJ-61</strain>
    </source>
</reference>
<evidence type="ECO:0000313" key="3">
    <source>
        <dbReference type="Proteomes" id="UP000515856"/>
    </source>
</evidence>
<sequence>MSEDRMMFKKLNVGRKQILFQLITEVFLGVILGSVCHQAITSVSIVDEADVNMPLLIIIFVCMLVFLWTPLWMPQGQVYDINDDNIKVIPQYHISTRWKIILYVLCKNDIFPFIETMPLSSFTGGKFSVDRHAGSWAYSRYTYLLTLYQKDHEVKLAINPMDNGVLLPAGRGGFVFSGYKSREDICNIMKFFEIHQIKIDDPYYMIDALKNPDIVMYDYLESLHIKIRY</sequence>
<keyword evidence="1" id="KW-0812">Transmembrane</keyword>
<dbReference type="KEGG" id="ehn:H9Q80_02355"/>
<evidence type="ECO:0000313" key="2">
    <source>
        <dbReference type="EMBL" id="QNM12816.1"/>
    </source>
</evidence>
<feature type="transmembrane region" description="Helical" evidence="1">
    <location>
        <begin position="52"/>
        <end position="73"/>
    </location>
</feature>
<gene>
    <name evidence="2" type="ORF">H9Q80_02355</name>
</gene>
<proteinExistence type="predicted"/>
<accession>A0A7G9GPT4</accession>